<keyword evidence="6 8" id="KW-0472">Membrane</keyword>
<evidence type="ECO:0000313" key="10">
    <source>
        <dbReference type="EMBL" id="MDK6868771.1"/>
    </source>
</evidence>
<dbReference type="InterPro" id="IPR032689">
    <property type="entry name" value="TraG-D_C"/>
</dbReference>
<sequence>MKVRKVKKVKRTSLIKRTGSFFKQVFLSLRKETIDGANLPDNREEHQKDIRLFVAVISSVALFIVLVIFVNAGRLTFQTISRPGFNFFTQKIDDEKIFAQAINIAKYPLPFKWLIAILAISFFGGFGLSKRLKFATKDVAYGQKGDERFTTEKELEKQYPIIPDHDERGDEGYGGIPISHVNKWVRAKKFPFIRKKGFYFIDQSTSHNIIVGTSRSAKTQAIVIPMIDNLSRASKQSSIVVNDPKGELYAASSETLRRRGYNVYLLNLADGSQSMAYNPLQLIIQSWKRGDIEGAMQLVNSLAYTLYHEENAGTNSWVYEGAQKAVNGMIIALIEYCIKHNMTEKITLNNVIDMVNELGTVDYATDPDDPYDKSNVLDEYFKHLKQGSIAKREFGSTSFSGDKAKGSIYSTIVQKLSVFSMPKMARMTSMNSLELKSIGFPKYLDFEVDKKLANKRIQILFLNKKKELINKYTVKVAFGGFVQYNFDDKLTDGCYMIVKHRQQFSSYKIKIDARTEKTELQPLQSKMPIGNLRMHYSDRPTAVFMKIPDYDSSNNALASIFISQLYSELAKQCSYVAGGKTIRRVHFIFDEFGNMLPIKDMDQLMTVSAGRNMLFTLIIQSYKQIYAKYGKDKGNTIKENGQNQILIKSTDMDTNKEFCTLIGNKTVEGNNVNKSVMNMAQSINVSADSVPLLLPERIKDFMIGESVVLRPLYRTDLKGRSVRPYPIFNTGKTKMPLAYTFLTDEFNPGTSPDLLQIDAPHAQLDLASLAVDWRDWITWSKDALSAYDAHQQADANKQDSMGSDDTASGAKAKHENEVDDLPNGAETDAIFAEMAAQRQMNQTEALREFWQEHKDELGEDAERFRLIIDHHGGRSDYMQFLVNKPDLLNEFMELWQKVNSE</sequence>
<dbReference type="NCBIfam" id="NF045973">
    <property type="entry name" value="conju_CD1115"/>
    <property type="match status" value="1"/>
</dbReference>
<dbReference type="InterPro" id="IPR051539">
    <property type="entry name" value="T4SS-coupling_protein"/>
</dbReference>
<feature type="transmembrane region" description="Helical" evidence="8">
    <location>
        <begin position="52"/>
        <end position="72"/>
    </location>
</feature>
<evidence type="ECO:0000256" key="8">
    <source>
        <dbReference type="SAM" id="Phobius"/>
    </source>
</evidence>
<dbReference type="GO" id="GO:0005886">
    <property type="term" value="C:plasma membrane"/>
    <property type="evidence" value="ECO:0007669"/>
    <property type="project" value="UniProtKB-SubCell"/>
</dbReference>
<dbReference type="EMBL" id="JASOLY010000011">
    <property type="protein sequence ID" value="MDK6868771.1"/>
    <property type="molecule type" value="Genomic_DNA"/>
</dbReference>
<evidence type="ECO:0000256" key="5">
    <source>
        <dbReference type="ARBA" id="ARBA00022989"/>
    </source>
</evidence>
<dbReference type="PANTHER" id="PTHR37937:SF1">
    <property type="entry name" value="CONJUGATIVE TRANSFER: DNA TRANSPORT"/>
    <property type="match status" value="1"/>
</dbReference>
<evidence type="ECO:0000256" key="6">
    <source>
        <dbReference type="ARBA" id="ARBA00023136"/>
    </source>
</evidence>
<comment type="similarity">
    <text evidence="2">Belongs to the VirD4/TraG family.</text>
</comment>
<organism evidence="10 11">
    <name type="scientific">Lactobacillus paragasseri</name>
    <dbReference type="NCBI Taxonomy" id="2107999"/>
    <lineage>
        <taxon>Bacteria</taxon>
        <taxon>Bacillati</taxon>
        <taxon>Bacillota</taxon>
        <taxon>Bacilli</taxon>
        <taxon>Lactobacillales</taxon>
        <taxon>Lactobacillaceae</taxon>
        <taxon>Lactobacillus</taxon>
    </lineage>
</organism>
<evidence type="ECO:0000259" key="9">
    <source>
        <dbReference type="Pfam" id="PF12696"/>
    </source>
</evidence>
<evidence type="ECO:0000256" key="7">
    <source>
        <dbReference type="SAM" id="MobiDB-lite"/>
    </source>
</evidence>
<name>A0AAW6XM47_9LACO</name>
<dbReference type="InterPro" id="IPR003688">
    <property type="entry name" value="TraG/VirD4"/>
</dbReference>
<evidence type="ECO:0000256" key="1">
    <source>
        <dbReference type="ARBA" id="ARBA00004651"/>
    </source>
</evidence>
<comment type="caution">
    <text evidence="10">The sequence shown here is derived from an EMBL/GenBank/DDBJ whole genome shotgun (WGS) entry which is preliminary data.</text>
</comment>
<dbReference type="AlphaFoldDB" id="A0AAW6XM47"/>
<feature type="compositionally biased region" description="Polar residues" evidence="7">
    <location>
        <begin position="794"/>
        <end position="806"/>
    </location>
</feature>
<reference evidence="10" key="1">
    <citation type="submission" date="2023-05" db="EMBL/GenBank/DDBJ databases">
        <title>Cataloging the Phylogenetic Diversity of Human Bladder Bacteria.</title>
        <authorList>
            <person name="Du J."/>
        </authorList>
    </citation>
    <scope>NUCLEOTIDE SEQUENCE</scope>
    <source>
        <strain evidence="10">UMB6975B</strain>
    </source>
</reference>
<dbReference type="PANTHER" id="PTHR37937">
    <property type="entry name" value="CONJUGATIVE TRANSFER: DNA TRANSPORT"/>
    <property type="match status" value="1"/>
</dbReference>
<keyword evidence="5 8" id="KW-1133">Transmembrane helix</keyword>
<comment type="subcellular location">
    <subcellularLocation>
        <location evidence="1">Cell membrane</location>
        <topology evidence="1">Multi-pass membrane protein</topology>
    </subcellularLocation>
</comment>
<feature type="domain" description="TraD/TraG TraM recognition site" evidence="9">
    <location>
        <begin position="584"/>
        <end position="700"/>
    </location>
</feature>
<protein>
    <submittedName>
        <fullName evidence="10">Type IV secretory system conjugative DNA transfer family protein</fullName>
    </submittedName>
</protein>
<accession>A0AAW6XM47</accession>
<dbReference type="SUPFAM" id="SSF52540">
    <property type="entry name" value="P-loop containing nucleoside triphosphate hydrolases"/>
    <property type="match status" value="1"/>
</dbReference>
<evidence type="ECO:0000256" key="3">
    <source>
        <dbReference type="ARBA" id="ARBA00022475"/>
    </source>
</evidence>
<dbReference type="InterPro" id="IPR027417">
    <property type="entry name" value="P-loop_NTPase"/>
</dbReference>
<dbReference type="RefSeq" id="WP_261374901.1">
    <property type="nucleotide sequence ID" value="NZ_JASOLY010000011.1"/>
</dbReference>
<dbReference type="Pfam" id="PF12696">
    <property type="entry name" value="TraG-D_C"/>
    <property type="match status" value="1"/>
</dbReference>
<dbReference type="Gene3D" id="3.40.50.300">
    <property type="entry name" value="P-loop containing nucleotide triphosphate hydrolases"/>
    <property type="match status" value="1"/>
</dbReference>
<keyword evidence="4 8" id="KW-0812">Transmembrane</keyword>
<evidence type="ECO:0000256" key="4">
    <source>
        <dbReference type="ARBA" id="ARBA00022692"/>
    </source>
</evidence>
<evidence type="ECO:0000313" key="11">
    <source>
        <dbReference type="Proteomes" id="UP001232113"/>
    </source>
</evidence>
<gene>
    <name evidence="10" type="ORF">QP354_06780</name>
</gene>
<feature type="region of interest" description="Disordered" evidence="7">
    <location>
        <begin position="794"/>
        <end position="822"/>
    </location>
</feature>
<dbReference type="CDD" id="cd01127">
    <property type="entry name" value="TrwB_TraG_TraD_VirD4"/>
    <property type="match status" value="2"/>
</dbReference>
<proteinExistence type="inferred from homology"/>
<dbReference type="Proteomes" id="UP001232113">
    <property type="component" value="Unassembled WGS sequence"/>
</dbReference>
<keyword evidence="3" id="KW-1003">Cell membrane</keyword>
<dbReference type="Pfam" id="PF02534">
    <property type="entry name" value="T4SS-DNA_transf"/>
    <property type="match status" value="1"/>
</dbReference>
<evidence type="ECO:0000256" key="2">
    <source>
        <dbReference type="ARBA" id="ARBA00008806"/>
    </source>
</evidence>